<dbReference type="PROSITE" id="PS51318">
    <property type="entry name" value="TAT"/>
    <property type="match status" value="1"/>
</dbReference>
<feature type="domain" description="Aldehyde oxidase/xanthine dehydrogenase a/b hammerhead" evidence="1">
    <location>
        <begin position="213"/>
        <end position="312"/>
    </location>
</feature>
<dbReference type="PANTHER" id="PTHR47495:SF2">
    <property type="entry name" value="ALDEHYDE DEHYDROGENASE"/>
    <property type="match status" value="1"/>
</dbReference>
<proteinExistence type="predicted"/>
<dbReference type="Pfam" id="PF02738">
    <property type="entry name" value="MoCoBD_1"/>
    <property type="match status" value="1"/>
</dbReference>
<dbReference type="InterPro" id="IPR046867">
    <property type="entry name" value="AldOxase/xan_DH_MoCoBD2"/>
</dbReference>
<dbReference type="EMBL" id="JBHTIK010000011">
    <property type="protein sequence ID" value="MFD0849744.1"/>
    <property type="molecule type" value="Genomic_DNA"/>
</dbReference>
<reference evidence="3" key="1">
    <citation type="journal article" date="2019" name="Int. J. Syst. Evol. Microbiol.">
        <title>The Global Catalogue of Microorganisms (GCM) 10K type strain sequencing project: providing services to taxonomists for standard genome sequencing and annotation.</title>
        <authorList>
            <consortium name="The Broad Institute Genomics Platform"/>
            <consortium name="The Broad Institute Genome Sequencing Center for Infectious Disease"/>
            <person name="Wu L."/>
            <person name="Ma J."/>
        </authorList>
    </citation>
    <scope>NUCLEOTIDE SEQUENCE [LARGE SCALE GENOMIC DNA]</scope>
    <source>
        <strain evidence="3">CCUG 52537</strain>
    </source>
</reference>
<dbReference type="PANTHER" id="PTHR47495">
    <property type="entry name" value="ALDEHYDE DEHYDROGENASE"/>
    <property type="match status" value="1"/>
</dbReference>
<evidence type="ECO:0000259" key="1">
    <source>
        <dbReference type="SMART" id="SM01008"/>
    </source>
</evidence>
<evidence type="ECO:0000313" key="2">
    <source>
        <dbReference type="EMBL" id="MFD0849744.1"/>
    </source>
</evidence>
<gene>
    <name evidence="2" type="ORF">ACFQ00_15525</name>
</gene>
<dbReference type="InterPro" id="IPR052516">
    <property type="entry name" value="N-heterocyclic_Hydroxylase"/>
</dbReference>
<dbReference type="SUPFAM" id="SSF54665">
    <property type="entry name" value="CO dehydrogenase molybdoprotein N-domain-like"/>
    <property type="match status" value="1"/>
</dbReference>
<dbReference type="InterPro" id="IPR036856">
    <property type="entry name" value="Ald_Oxase/Xan_DH_a/b_sf"/>
</dbReference>
<dbReference type="InterPro" id="IPR008274">
    <property type="entry name" value="AldOxase/xan_DH_MoCoBD1"/>
</dbReference>
<dbReference type="InterPro" id="IPR000674">
    <property type="entry name" value="Ald_Oxase/Xan_DH_a/b"/>
</dbReference>
<dbReference type="Proteomes" id="UP001597124">
    <property type="component" value="Unassembled WGS sequence"/>
</dbReference>
<dbReference type="Pfam" id="PF20256">
    <property type="entry name" value="MoCoBD_2"/>
    <property type="match status" value="2"/>
</dbReference>
<dbReference type="Gene3D" id="3.90.1170.50">
    <property type="entry name" value="Aldehyde oxidase/xanthine dehydrogenase, a/b hammerhead"/>
    <property type="match status" value="1"/>
</dbReference>
<dbReference type="InterPro" id="IPR012368">
    <property type="entry name" value="OxRdtase_Mopterin-bd_su_IorB"/>
</dbReference>
<dbReference type="SUPFAM" id="SSF56003">
    <property type="entry name" value="Molybdenum cofactor-binding domain"/>
    <property type="match status" value="2"/>
</dbReference>
<accession>A0ABW3C792</accession>
<sequence length="752" mass="81882">MSMIAPTRRGLLGAFVSVSGAVTFNFALPRIARAMEAARAEASDVEVTSWIVIEPDDTVRLRIPQTEMGQGVETALSQLLAEEMDLDWAKFKTEFFDAQTNRVRNNVYVHTATLNSWGVDMLFDPMRRAGAQVRLMLLRAASAKLNLPVDQLRISGNKIVDHSGQQSIRFGEIAVEAAKLPVPDPASITLKPREQWRYIGKPLGRLDSRAKSTGKAVYGIDIVLPGMVYAAVRQSPVFGGRLKSFDASAIMGRPGVLKVVPIRGGPSGYTTPPTLWDIIDFKMDDAVAVVADSWWTARTALDDLPIEWDEGDNAAVDSASIERSFSEALTKPGKIVRNEGDTEKALKEAAATVEADYHYPFVQHAPMEPMNCTALVNENGVEAWGGSQYADEALRIAAYAAGVALKDAKFHLTYVGGAFGRRLSQDYVSQAVQIAKAIRGTPVKLIWSREETTRRSYYPPAAMMRFSGGLDANKKIVAWRAHSAFGSSPFQPYGLSRMPFAVPNIEIQYTGLETPPPFGWLRGVAHTQTTWMNIGFLGELAAKAGTSTYEFHLAALDETRVPKDRADYEDAVARIRRQRRVLQEVVKRAGGPVRRGRGRGRGIAITDMSYIPGYHSSCAAMAADVTLDGKGGLKVDKVFAVVDVGTAVNPQNIEAQVQGAIIYGLSNVLFGKITLKDGRVEQGNFDDCPMVRLADAPDVDVYIMPSSAKPSGIGEEGTPTAVAAVTEAVYAAGGPRIRRLPIMDNDLRFRKG</sequence>
<dbReference type="PIRSF" id="PIRSF036389">
    <property type="entry name" value="IOR_B"/>
    <property type="match status" value="1"/>
</dbReference>
<protein>
    <submittedName>
        <fullName evidence="2">Molybdopterin cofactor-binding domain-containing protein</fullName>
    </submittedName>
</protein>
<comment type="caution">
    <text evidence="2">The sequence shown here is derived from an EMBL/GenBank/DDBJ whole genome shotgun (WGS) entry which is preliminary data.</text>
</comment>
<organism evidence="2 3">
    <name type="scientific">Sphingosinicella xenopeptidilytica</name>
    <dbReference type="NCBI Taxonomy" id="364098"/>
    <lineage>
        <taxon>Bacteria</taxon>
        <taxon>Pseudomonadati</taxon>
        <taxon>Pseudomonadota</taxon>
        <taxon>Alphaproteobacteria</taxon>
        <taxon>Sphingomonadales</taxon>
        <taxon>Sphingosinicellaceae</taxon>
        <taxon>Sphingosinicella</taxon>
    </lineage>
</organism>
<dbReference type="InterPro" id="IPR037165">
    <property type="entry name" value="AldOxase/xan_DH_Mopterin-bd_sf"/>
</dbReference>
<name>A0ABW3C792_SPHXN</name>
<dbReference type="RefSeq" id="WP_381492750.1">
    <property type="nucleotide sequence ID" value="NZ_JBHTIK010000011.1"/>
</dbReference>
<evidence type="ECO:0000313" key="3">
    <source>
        <dbReference type="Proteomes" id="UP001597124"/>
    </source>
</evidence>
<dbReference type="Gene3D" id="3.30.365.10">
    <property type="entry name" value="Aldehyde oxidase/xanthine dehydrogenase, molybdopterin binding domain"/>
    <property type="match status" value="4"/>
</dbReference>
<keyword evidence="3" id="KW-1185">Reference proteome</keyword>
<dbReference type="InterPro" id="IPR006311">
    <property type="entry name" value="TAT_signal"/>
</dbReference>
<dbReference type="SMART" id="SM01008">
    <property type="entry name" value="Ald_Xan_dh_C"/>
    <property type="match status" value="1"/>
</dbReference>